<name>A0A2T1HVF0_9HYPH</name>
<protein>
    <submittedName>
        <fullName evidence="1">Uncharacterized protein</fullName>
    </submittedName>
</protein>
<reference evidence="2" key="1">
    <citation type="submission" date="2018-03" db="EMBL/GenBank/DDBJ databases">
        <authorList>
            <person name="Sun L."/>
            <person name="Liu H."/>
            <person name="Chen W."/>
            <person name="Huang K."/>
            <person name="Liu W."/>
            <person name="Gao X."/>
        </authorList>
    </citation>
    <scope>NUCLEOTIDE SEQUENCE [LARGE SCALE GENOMIC DNA]</scope>
    <source>
        <strain evidence="2">SH9</strain>
    </source>
</reference>
<organism evidence="1 2">
    <name type="scientific">Alsobacter soli</name>
    <dbReference type="NCBI Taxonomy" id="2109933"/>
    <lineage>
        <taxon>Bacteria</taxon>
        <taxon>Pseudomonadati</taxon>
        <taxon>Pseudomonadota</taxon>
        <taxon>Alphaproteobacteria</taxon>
        <taxon>Hyphomicrobiales</taxon>
        <taxon>Alsobacteraceae</taxon>
        <taxon>Alsobacter</taxon>
    </lineage>
</organism>
<accession>A0A2T1HVF0</accession>
<dbReference type="EMBL" id="PVZS01000006">
    <property type="protein sequence ID" value="PSC05642.1"/>
    <property type="molecule type" value="Genomic_DNA"/>
</dbReference>
<dbReference type="Proteomes" id="UP000239772">
    <property type="component" value="Unassembled WGS sequence"/>
</dbReference>
<evidence type="ECO:0000313" key="2">
    <source>
        <dbReference type="Proteomes" id="UP000239772"/>
    </source>
</evidence>
<gene>
    <name evidence="1" type="ORF">SLNSH_06570</name>
</gene>
<proteinExistence type="predicted"/>
<comment type="caution">
    <text evidence="1">The sequence shown here is derived from an EMBL/GenBank/DDBJ whole genome shotgun (WGS) entry which is preliminary data.</text>
</comment>
<dbReference type="AlphaFoldDB" id="A0A2T1HVF0"/>
<keyword evidence="2" id="KW-1185">Reference proteome</keyword>
<evidence type="ECO:0000313" key="1">
    <source>
        <dbReference type="EMBL" id="PSC05642.1"/>
    </source>
</evidence>
<sequence>MEKEAGMDRLVVAALAGAAGVIAWNLSQSGRQGPGAPRQGWLARHMLDHMERMMASLPENAPPKLVMSILPKLQAQNETIIALLREQNELLRGRRAPP</sequence>